<feature type="compositionally biased region" description="Basic and acidic residues" evidence="10">
    <location>
        <begin position="974"/>
        <end position="986"/>
    </location>
</feature>
<name>A0AAD7ZEL7_DIPPU</name>
<dbReference type="InterPro" id="IPR036770">
    <property type="entry name" value="Ankyrin_rpt-contain_sf"/>
</dbReference>
<dbReference type="GO" id="GO:0003712">
    <property type="term" value="F:transcription coregulator activity"/>
    <property type="evidence" value="ECO:0007669"/>
    <property type="project" value="TreeGrafter"/>
</dbReference>
<evidence type="ECO:0000256" key="5">
    <source>
        <dbReference type="ARBA" id="ARBA00023043"/>
    </source>
</evidence>
<dbReference type="GO" id="GO:0006357">
    <property type="term" value="P:regulation of transcription by RNA polymerase II"/>
    <property type="evidence" value="ECO:0007669"/>
    <property type="project" value="TreeGrafter"/>
</dbReference>
<comment type="caution">
    <text evidence="12">The sequence shown here is derived from an EMBL/GenBank/DDBJ whole genome shotgun (WGS) entry which is preliminary data.</text>
</comment>
<dbReference type="Gene3D" id="1.25.40.20">
    <property type="entry name" value="Ankyrin repeat-containing domain"/>
    <property type="match status" value="1"/>
</dbReference>
<evidence type="ECO:0000256" key="6">
    <source>
        <dbReference type="ARBA" id="ARBA00023159"/>
    </source>
</evidence>
<dbReference type="GO" id="GO:0048468">
    <property type="term" value="P:cell development"/>
    <property type="evidence" value="ECO:0007669"/>
    <property type="project" value="UniProtKB-ARBA"/>
</dbReference>
<dbReference type="SUPFAM" id="SSF81296">
    <property type="entry name" value="E set domains"/>
    <property type="match status" value="1"/>
</dbReference>
<dbReference type="PANTHER" id="PTHR23335">
    <property type="entry name" value="CALMODULIN-BINDING TRANSCRIPTION ACTIVATOR CAMTA"/>
    <property type="match status" value="1"/>
</dbReference>
<proteinExistence type="inferred from homology"/>
<feature type="compositionally biased region" description="Basic residues" evidence="10">
    <location>
        <begin position="133"/>
        <end position="149"/>
    </location>
</feature>
<dbReference type="SUPFAM" id="SSF48403">
    <property type="entry name" value="Ankyrin repeat"/>
    <property type="match status" value="1"/>
</dbReference>
<evidence type="ECO:0000256" key="9">
    <source>
        <dbReference type="ARBA" id="ARBA00029480"/>
    </source>
</evidence>
<dbReference type="InterPro" id="IPR002909">
    <property type="entry name" value="IPT_dom"/>
</dbReference>
<feature type="non-terminal residue" evidence="12">
    <location>
        <position position="1029"/>
    </location>
</feature>
<dbReference type="GO" id="GO:0005634">
    <property type="term" value="C:nucleus"/>
    <property type="evidence" value="ECO:0007669"/>
    <property type="project" value="UniProtKB-SubCell"/>
</dbReference>
<comment type="subcellular location">
    <subcellularLocation>
        <location evidence="1">Nucleus</location>
    </subcellularLocation>
</comment>
<feature type="compositionally biased region" description="Basic residues" evidence="10">
    <location>
        <begin position="218"/>
        <end position="233"/>
    </location>
</feature>
<feature type="compositionally biased region" description="Low complexity" evidence="10">
    <location>
        <begin position="150"/>
        <end position="173"/>
    </location>
</feature>
<evidence type="ECO:0000256" key="10">
    <source>
        <dbReference type="SAM" id="MobiDB-lite"/>
    </source>
</evidence>
<reference evidence="12" key="1">
    <citation type="journal article" date="2023" name="IScience">
        <title>Live-bearing cockroach genome reveals convergent evolutionary mechanisms linked to viviparity in insects and beyond.</title>
        <authorList>
            <person name="Fouks B."/>
            <person name="Harrison M.C."/>
            <person name="Mikhailova A.A."/>
            <person name="Marchal E."/>
            <person name="English S."/>
            <person name="Carruthers M."/>
            <person name="Jennings E.C."/>
            <person name="Chiamaka E.L."/>
            <person name="Frigard R.A."/>
            <person name="Pippel M."/>
            <person name="Attardo G.M."/>
            <person name="Benoit J.B."/>
            <person name="Bornberg-Bauer E."/>
            <person name="Tobe S.S."/>
        </authorList>
    </citation>
    <scope>NUCLEOTIDE SEQUENCE</scope>
    <source>
        <strain evidence="12">Stay&amp;Tobe</strain>
    </source>
</reference>
<accession>A0AAD7ZEL7</accession>
<evidence type="ECO:0000256" key="7">
    <source>
        <dbReference type="ARBA" id="ARBA00023163"/>
    </source>
</evidence>
<keyword evidence="7" id="KW-0804">Transcription</keyword>
<evidence type="ECO:0000256" key="1">
    <source>
        <dbReference type="ARBA" id="ARBA00004123"/>
    </source>
</evidence>
<dbReference type="InterPro" id="IPR013783">
    <property type="entry name" value="Ig-like_fold"/>
</dbReference>
<feature type="region of interest" description="Disordered" evidence="10">
    <location>
        <begin position="130"/>
        <end position="173"/>
    </location>
</feature>
<feature type="region of interest" description="Disordered" evidence="10">
    <location>
        <begin position="511"/>
        <end position="533"/>
    </location>
</feature>
<gene>
    <name evidence="12" type="ORF">L9F63_024953</name>
</gene>
<dbReference type="FunFam" id="2.60.40.10:FF:000089">
    <property type="entry name" value="calmodulin-binding transcription activator 2 isoform X1"/>
    <property type="match status" value="1"/>
</dbReference>
<keyword evidence="6" id="KW-0010">Activator</keyword>
<evidence type="ECO:0000259" key="11">
    <source>
        <dbReference type="Pfam" id="PF01833"/>
    </source>
</evidence>
<keyword evidence="4" id="KW-0805">Transcription regulation</keyword>
<protein>
    <recommendedName>
        <fullName evidence="11">IPT/TIG domain-containing protein</fullName>
    </recommendedName>
</protein>
<dbReference type="Proteomes" id="UP001233999">
    <property type="component" value="Unassembled WGS sequence"/>
</dbReference>
<keyword evidence="8" id="KW-0539">Nucleus</keyword>
<evidence type="ECO:0000256" key="8">
    <source>
        <dbReference type="ARBA" id="ARBA00023242"/>
    </source>
</evidence>
<dbReference type="Gene3D" id="2.60.40.10">
    <property type="entry name" value="Immunoglobulins"/>
    <property type="match status" value="1"/>
</dbReference>
<dbReference type="EMBL" id="JASPKZ010008839">
    <property type="protein sequence ID" value="KAJ9578940.1"/>
    <property type="molecule type" value="Genomic_DNA"/>
</dbReference>
<evidence type="ECO:0000256" key="4">
    <source>
        <dbReference type="ARBA" id="ARBA00023015"/>
    </source>
</evidence>
<keyword evidence="5" id="KW-0040">ANK repeat</keyword>
<sequence>FSEDEPDLNNELEISTAETVEAIVTQLMEKQRLARAAALNKQLECGCPDSTCADGKTCSHPMRRITAAKTGNTTDLTATSNTRQTVVSMAALNTENNNQVSSTTGSGSMILTAASNNVSNTARLQSREGISLHSHHSHQQQQHSHHHNNNHNSSSNNSNNPTTTSTPPLVLSLSQIQGGGGLLILNSSSGSSSSNPTHQSLVSPVAVTSFVCSTNSTHHQRSHHQHHQNHHHTKDSSKTTTPTTIVLKQEAMETSSSPSSCCHASATENNTTTTSISTLNISNNNNNINISSNKMDVTNGNVSGGFDNGSTTYLNNNRDKNVMRSTTPKHVILSSNQTSSMNSAPPTPTKHMDTSNEDLMDIKPTFCGSDTVLVISSSSNSGIKNTDTVSLVGGFFNETLDLSQEDIQRTLSANMPLSCSAELNHRRGGNIVTGAHHIIASKTMTPSSGDEMSPDDVIVSEINPMDFIDSCDVVVSPTQVDDDVFVNLDAFDMLGDFPELEILEASAEGSSASGSAAATADASGNEQASPRMDYREGTANITDYSPEWAYPEGGVKVLVTGPWYSTTSPYTVLFDTFPVPTTLVQSGVLRCYCPAHEVGLATLQVACEGFVISNSVIFEYKKPAREDRTATCEPKLERSSSDNLLKFTLMQRLESMDDKLQIKQEPDASDLVESSALFSQNNFEDRLVSYCQDMTTRAWRSGEEVNPSWFSSHRGMTLLHLAASLGYSRLVCAMLHWRAENSSLLLETEVDALSQDEDGYTPLMWACAKGHRETAILLYRWNHTALNVRNSSAQTAVDCARFNNHEEIAEEMERLEAAREKNNITLLSSSINSSTNSTSLGSPLSSTLIGTDANSASSAILDTDNMMLLTSTPPDISTLSPAGSVVSLTSVASTSRSHDGVFLRPGAVTRSESQKYKVLSLELHVNIPQPGETGSTVVSDTGSSHSSSSSPLGSVQVQSSDSLPSLRPRGCKIGGRETPKLSRFDRSMSLPLNSPMSGIESSYDSGSSEGRDVMRHSPVRRMDFALCEL</sequence>
<organism evidence="12 13">
    <name type="scientific">Diploptera punctata</name>
    <name type="common">Pacific beetle cockroach</name>
    <dbReference type="NCBI Taxonomy" id="6984"/>
    <lineage>
        <taxon>Eukaryota</taxon>
        <taxon>Metazoa</taxon>
        <taxon>Ecdysozoa</taxon>
        <taxon>Arthropoda</taxon>
        <taxon>Hexapoda</taxon>
        <taxon>Insecta</taxon>
        <taxon>Pterygota</taxon>
        <taxon>Neoptera</taxon>
        <taxon>Polyneoptera</taxon>
        <taxon>Dictyoptera</taxon>
        <taxon>Blattodea</taxon>
        <taxon>Blaberoidea</taxon>
        <taxon>Blaberidae</taxon>
        <taxon>Diplopterinae</taxon>
        <taxon>Diploptera</taxon>
    </lineage>
</organism>
<keyword evidence="13" id="KW-1185">Reference proteome</keyword>
<dbReference type="AlphaFoldDB" id="A0AAD7ZEL7"/>
<feature type="compositionally biased region" description="Low complexity" evidence="10">
    <location>
        <begin position="933"/>
        <end position="960"/>
    </location>
</feature>
<dbReference type="InterPro" id="IPR014756">
    <property type="entry name" value="Ig_E-set"/>
</dbReference>
<dbReference type="Pfam" id="PF12796">
    <property type="entry name" value="Ank_2"/>
    <property type="match status" value="1"/>
</dbReference>
<feature type="compositionally biased region" description="Low complexity" evidence="10">
    <location>
        <begin position="997"/>
        <end position="1008"/>
    </location>
</feature>
<feature type="region of interest" description="Disordered" evidence="10">
    <location>
        <begin position="927"/>
        <end position="1013"/>
    </location>
</feature>
<dbReference type="GO" id="GO:0003690">
    <property type="term" value="F:double-stranded DNA binding"/>
    <property type="evidence" value="ECO:0007669"/>
    <property type="project" value="TreeGrafter"/>
</dbReference>
<evidence type="ECO:0000256" key="2">
    <source>
        <dbReference type="ARBA" id="ARBA00008267"/>
    </source>
</evidence>
<feature type="compositionally biased region" description="Low complexity" evidence="10">
    <location>
        <begin position="511"/>
        <end position="524"/>
    </location>
</feature>
<evidence type="ECO:0000313" key="13">
    <source>
        <dbReference type="Proteomes" id="UP001233999"/>
    </source>
</evidence>
<dbReference type="InterPro" id="IPR002110">
    <property type="entry name" value="Ankyrin_rpt"/>
</dbReference>
<comment type="subunit">
    <text evidence="9">May interact with calmodulin.</text>
</comment>
<evidence type="ECO:0000256" key="3">
    <source>
        <dbReference type="ARBA" id="ARBA00022737"/>
    </source>
</evidence>
<dbReference type="GO" id="GO:0048731">
    <property type="term" value="P:system development"/>
    <property type="evidence" value="ECO:0007669"/>
    <property type="project" value="UniProtKB-ARBA"/>
</dbReference>
<feature type="domain" description="IPT/TIG" evidence="11">
    <location>
        <begin position="540"/>
        <end position="620"/>
    </location>
</feature>
<comment type="similarity">
    <text evidence="2">Belongs to the CAMTA family.</text>
</comment>
<reference evidence="12" key="2">
    <citation type="submission" date="2023-05" db="EMBL/GenBank/DDBJ databases">
        <authorList>
            <person name="Fouks B."/>
        </authorList>
    </citation>
    <scope>NUCLEOTIDE SEQUENCE</scope>
    <source>
        <strain evidence="12">Stay&amp;Tobe</strain>
        <tissue evidence="12">Testes</tissue>
    </source>
</reference>
<keyword evidence="3" id="KW-0677">Repeat</keyword>
<dbReference type="PANTHER" id="PTHR23335:SF1">
    <property type="entry name" value="CALMODULIN-BINDING TRANSCRIPTION ACTIVATOR, ISOFORM F"/>
    <property type="match status" value="1"/>
</dbReference>
<feature type="region of interest" description="Disordered" evidence="10">
    <location>
        <begin position="214"/>
        <end position="241"/>
    </location>
</feature>
<dbReference type="Pfam" id="PF01833">
    <property type="entry name" value="TIG"/>
    <property type="match status" value="1"/>
</dbReference>
<evidence type="ECO:0000313" key="12">
    <source>
        <dbReference type="EMBL" id="KAJ9578940.1"/>
    </source>
</evidence>